<name>A0A250VU40_STROL</name>
<comment type="caution">
    <text evidence="2">The sequence shown here is derived from an EMBL/GenBank/DDBJ whole genome shotgun (WGS) entry which is preliminary data.</text>
</comment>
<accession>A0A250VU40</accession>
<evidence type="ECO:0000256" key="1">
    <source>
        <dbReference type="SAM" id="MobiDB-lite"/>
    </source>
</evidence>
<protein>
    <recommendedName>
        <fullName evidence="4">Integrase</fullName>
    </recommendedName>
</protein>
<organism evidence="2 3">
    <name type="scientific">Streptomyces olivochromogenes</name>
    <dbReference type="NCBI Taxonomy" id="1963"/>
    <lineage>
        <taxon>Bacteria</taxon>
        <taxon>Bacillati</taxon>
        <taxon>Actinomycetota</taxon>
        <taxon>Actinomycetes</taxon>
        <taxon>Kitasatosporales</taxon>
        <taxon>Streptomycetaceae</taxon>
        <taxon>Streptomyces</taxon>
    </lineage>
</organism>
<dbReference type="AlphaFoldDB" id="A0A250VU40"/>
<dbReference type="SUPFAM" id="SSF56349">
    <property type="entry name" value="DNA breaking-rejoining enzymes"/>
    <property type="match status" value="1"/>
</dbReference>
<sequence>MNLRPRPCQQCGQKVAEYGRTRCFKCLYPHLPAPVCKVCGSDAHYVGGYCRRCHPRVSSADSCRDCFAWGTWRQRGRCRACTSFRNRRQTGTCATCRRTVPLKRGVCRLCHCQAAAVPRTWQRPDPTTAAITGQQLFLSDLVRHVHLASRRSRADITPAETRRPPRAPSFTAPQQRQDPLFVSARDMSRVTVPDVEPLDSVFTSYVAAQADIHADTRGWSQGVRQRVQQSLYLLTAVHGPHETIKASTVATLPRQRARRAITRVTEVLADLDLLDDDRPDALDTWIQRRLGSVHPEIRDEALAWINIVRHGGPRRRPRSTATVRNQVAHAVPFLLACSERYRTLRQVTRGDVTEWLAQCSTPHTEAVALRDMFKTLKSQRLLFANPARGVSLGAKPSSVPRPLSPEAIQTIAAAADSDPALKFLIALIGIHALYPHQARALPLTAIDYTRGRLSLDDVDHPLDDFTRQAAANYTRVRHERWPRTRNPHLFISSQTAHTRTPVTIGWMQPLLRGLPVTAQRLREDRILEEAAVTGADPQHLCAVFNITPETGLRYIRFFQRGMNYPSTHNQQR</sequence>
<keyword evidence="3" id="KW-1185">Reference proteome</keyword>
<gene>
    <name evidence="2" type="ORF">SO3561_09303</name>
</gene>
<reference evidence="3" key="1">
    <citation type="submission" date="2017-05" db="EMBL/GenBank/DDBJ databases">
        <title>Streptomyces olivochromogenes NBRC 3561 whole genome shotgun sequence.</title>
        <authorList>
            <person name="Dohra H."/>
            <person name="Kodani S."/>
        </authorList>
    </citation>
    <scope>NUCLEOTIDE SEQUENCE [LARGE SCALE GENOMIC DNA]</scope>
    <source>
        <strain evidence="3">NBRC 3561</strain>
    </source>
</reference>
<dbReference type="EMBL" id="BDQI01000039">
    <property type="protein sequence ID" value="GAX57733.1"/>
    <property type="molecule type" value="Genomic_DNA"/>
</dbReference>
<dbReference type="GO" id="GO:0003677">
    <property type="term" value="F:DNA binding"/>
    <property type="evidence" value="ECO:0007669"/>
    <property type="project" value="InterPro"/>
</dbReference>
<dbReference type="STRING" id="1963.AQJ27_47065"/>
<evidence type="ECO:0000313" key="2">
    <source>
        <dbReference type="EMBL" id="GAX57733.1"/>
    </source>
</evidence>
<evidence type="ECO:0008006" key="4">
    <source>
        <dbReference type="Google" id="ProtNLM"/>
    </source>
</evidence>
<dbReference type="Proteomes" id="UP000217446">
    <property type="component" value="Unassembled WGS sequence"/>
</dbReference>
<proteinExistence type="predicted"/>
<dbReference type="InterPro" id="IPR011010">
    <property type="entry name" value="DNA_brk_join_enz"/>
</dbReference>
<evidence type="ECO:0000313" key="3">
    <source>
        <dbReference type="Proteomes" id="UP000217446"/>
    </source>
</evidence>
<feature type="region of interest" description="Disordered" evidence="1">
    <location>
        <begin position="152"/>
        <end position="175"/>
    </location>
</feature>